<organism evidence="7 8">
    <name type="scientific">Proteus hauseri ATCC 700826</name>
    <dbReference type="NCBI Taxonomy" id="1354271"/>
    <lineage>
        <taxon>Bacteria</taxon>
        <taxon>Pseudomonadati</taxon>
        <taxon>Pseudomonadota</taxon>
        <taxon>Gammaproteobacteria</taxon>
        <taxon>Enterobacterales</taxon>
        <taxon>Morganellaceae</taxon>
        <taxon>Proteus</taxon>
    </lineage>
</organism>
<keyword evidence="3 5" id="KW-1133">Transmembrane helix</keyword>
<feature type="transmembrane region" description="Helical" evidence="5">
    <location>
        <begin position="53"/>
        <end position="73"/>
    </location>
</feature>
<dbReference type="AlphaFoldDB" id="A0AAJ3HU18"/>
<evidence type="ECO:0000313" key="8">
    <source>
        <dbReference type="Proteomes" id="UP000078250"/>
    </source>
</evidence>
<dbReference type="Pfam" id="PF03544">
    <property type="entry name" value="TonB_C"/>
    <property type="match status" value="1"/>
</dbReference>
<proteinExistence type="predicted"/>
<dbReference type="EMBL" id="LXEV01000016">
    <property type="protein sequence ID" value="OAT48605.1"/>
    <property type="molecule type" value="Genomic_DNA"/>
</dbReference>
<dbReference type="RefSeq" id="WP_064719077.1">
    <property type="nucleotide sequence ID" value="NZ_LXEV01000016.1"/>
</dbReference>
<sequence length="830" mass="94690">MNKYLKYTLLLLILPTVFMPFWFPALLMLILSSLDAINIKMLPSSIVFDERNFLMGLWLGSLIMTTVMLLQSWRSKNGFYLLGGILVVFMAIAVSLTIIPHSELENRRRTVLQDISGYQWRAYHSSALEKQENINKAVFYQPQKAMEYLNQLNAQRKNLPTLDYLDEDLSVAMVAKEHYLTSSKGSLIQNEAIKTLAYYGDWLLNQPEIVITQALSALFKPNDTQLEFVGVNTLLSAPLMIEAWQTRALTHIVKSQANIDLEKAAAALMVADMLETDNLGYHNQSLQTLLEKTVSELPKEQRQAYQVLQARAVEERYYRQNTTPPAEITDLANQRLMLNYIVNRGYTTYVTMHSATRKEYPGIVTIDSPNEIQNFTDVNYPIIKQYIPHADVVLSVDVDAQGRVSGLWIQKSSGIESFDHEALKIALPWRFMPTSEGYRQRVIVNFDSTRLGWNQYMIEQQPLLVALAKGYARQDPKSIILGENKLEEILTRAPEKESAVVSTGYDPYSSYQREYKLQQQNKTKLQSILKELQTLPKGKNNHEDWDNSLHFLNEQLSLNQSNDDVVRMIARFELQYYNVGVNNLAQSPDIYPQDETYWQDLLLKARNHFELAIGLDPTKSDVWLGWGITWLDEDPEIAAGAFAKAAQLKTEDSLASTLQMLEMRMAMNTLEGVRLERYQTLRARMDMRYLPEGIETNLIHDYLSDDLTQIQLAQRPIPKTDPNSKVVRKPLNKNNIEQSNRLFSIDFSGANIKENSQKLPQVTVPENAPKMGDIILQLDLDAEGIPTVVMIKSGSGNLQIDNAVIDAAYQWRFSNTKKGSTTLISVQFSL</sequence>
<dbReference type="InterPro" id="IPR037682">
    <property type="entry name" value="TonB_C"/>
</dbReference>
<evidence type="ECO:0000256" key="4">
    <source>
        <dbReference type="ARBA" id="ARBA00023136"/>
    </source>
</evidence>
<comment type="caution">
    <text evidence="7">The sequence shown here is derived from an EMBL/GenBank/DDBJ whole genome shotgun (WGS) entry which is preliminary data.</text>
</comment>
<evidence type="ECO:0000256" key="3">
    <source>
        <dbReference type="ARBA" id="ARBA00022989"/>
    </source>
</evidence>
<dbReference type="Proteomes" id="UP000078250">
    <property type="component" value="Unassembled WGS sequence"/>
</dbReference>
<evidence type="ECO:0000259" key="6">
    <source>
        <dbReference type="PROSITE" id="PS52015"/>
    </source>
</evidence>
<comment type="subcellular location">
    <subcellularLocation>
        <location evidence="1">Membrane</location>
        <topology evidence="1">Single-pass membrane protein</topology>
    </subcellularLocation>
</comment>
<evidence type="ECO:0000256" key="5">
    <source>
        <dbReference type="SAM" id="Phobius"/>
    </source>
</evidence>
<evidence type="ECO:0000313" key="7">
    <source>
        <dbReference type="EMBL" id="OAT48605.1"/>
    </source>
</evidence>
<protein>
    <recommendedName>
        <fullName evidence="6">TonB C-terminal domain-containing protein</fullName>
    </recommendedName>
</protein>
<dbReference type="SUPFAM" id="SSF74653">
    <property type="entry name" value="TolA/TonB C-terminal domain"/>
    <property type="match status" value="1"/>
</dbReference>
<dbReference type="PROSITE" id="PS52015">
    <property type="entry name" value="TONB_CTD"/>
    <property type="match status" value="1"/>
</dbReference>
<feature type="domain" description="TonB C-terminal" evidence="6">
    <location>
        <begin position="746"/>
        <end position="830"/>
    </location>
</feature>
<evidence type="ECO:0000256" key="1">
    <source>
        <dbReference type="ARBA" id="ARBA00004167"/>
    </source>
</evidence>
<dbReference type="NCBIfam" id="TIGR01352">
    <property type="entry name" value="tonB_Cterm"/>
    <property type="match status" value="1"/>
</dbReference>
<dbReference type="GO" id="GO:0055085">
    <property type="term" value="P:transmembrane transport"/>
    <property type="evidence" value="ECO:0007669"/>
    <property type="project" value="InterPro"/>
</dbReference>
<reference evidence="7 8" key="1">
    <citation type="submission" date="2016-04" db="EMBL/GenBank/DDBJ databases">
        <title>ATOL: Assembling a taxonomically balanced genome-scale reconstruction of the evolutionary history of the Enterobacteriaceae.</title>
        <authorList>
            <person name="Plunkett G.III."/>
            <person name="Neeno-Eckwall E.C."/>
            <person name="Glasner J.D."/>
            <person name="Perna N.T."/>
        </authorList>
    </citation>
    <scope>NUCLEOTIDE SEQUENCE [LARGE SCALE GENOMIC DNA]</scope>
    <source>
        <strain evidence="7 8">ATCC 700826</strain>
    </source>
</reference>
<dbReference type="GO" id="GO:0016020">
    <property type="term" value="C:membrane"/>
    <property type="evidence" value="ECO:0007669"/>
    <property type="project" value="UniProtKB-SubCell"/>
</dbReference>
<feature type="transmembrane region" description="Helical" evidence="5">
    <location>
        <begin position="79"/>
        <end position="99"/>
    </location>
</feature>
<accession>A0AAJ3HU18</accession>
<gene>
    <name evidence="7" type="ORF">M997_1067</name>
</gene>
<keyword evidence="2 5" id="KW-0812">Transmembrane</keyword>
<feature type="transmembrane region" description="Helical" evidence="5">
    <location>
        <begin position="12"/>
        <end position="32"/>
    </location>
</feature>
<name>A0AAJ3HU18_PROHU</name>
<keyword evidence="4 5" id="KW-0472">Membrane</keyword>
<keyword evidence="8" id="KW-1185">Reference proteome</keyword>
<dbReference type="InterPro" id="IPR006260">
    <property type="entry name" value="TonB/TolA_C"/>
</dbReference>
<dbReference type="Gene3D" id="3.30.1150.10">
    <property type="match status" value="1"/>
</dbReference>
<evidence type="ECO:0000256" key="2">
    <source>
        <dbReference type="ARBA" id="ARBA00022692"/>
    </source>
</evidence>